<feature type="compositionally biased region" description="Gly residues" evidence="1">
    <location>
        <begin position="312"/>
        <end position="322"/>
    </location>
</feature>
<dbReference type="Proteomes" id="UP000694888">
    <property type="component" value="Unplaced"/>
</dbReference>
<feature type="compositionally biased region" description="Polar residues" evidence="1">
    <location>
        <begin position="168"/>
        <end position="182"/>
    </location>
</feature>
<evidence type="ECO:0000256" key="1">
    <source>
        <dbReference type="SAM" id="MobiDB-lite"/>
    </source>
</evidence>
<feature type="region of interest" description="Disordered" evidence="1">
    <location>
        <begin position="134"/>
        <end position="246"/>
    </location>
</feature>
<name>A0ABM0JD97_APLCA</name>
<keyword evidence="3" id="KW-1185">Reference proteome</keyword>
<gene>
    <name evidence="4" type="primary">LOC101859300</name>
</gene>
<feature type="compositionally biased region" description="Low complexity" evidence="1">
    <location>
        <begin position="223"/>
        <end position="246"/>
    </location>
</feature>
<dbReference type="RefSeq" id="XP_005091042.2">
    <property type="nucleotide sequence ID" value="XM_005090985.3"/>
</dbReference>
<proteinExistence type="predicted"/>
<feature type="transmembrane region" description="Helical" evidence="2">
    <location>
        <begin position="18"/>
        <end position="40"/>
    </location>
</feature>
<feature type="compositionally biased region" description="Polar residues" evidence="1">
    <location>
        <begin position="147"/>
        <end position="159"/>
    </location>
</feature>
<feature type="region of interest" description="Disordered" evidence="1">
    <location>
        <begin position="310"/>
        <end position="371"/>
    </location>
</feature>
<evidence type="ECO:0000256" key="2">
    <source>
        <dbReference type="SAM" id="Phobius"/>
    </source>
</evidence>
<keyword evidence="2" id="KW-1133">Transmembrane helix</keyword>
<protein>
    <submittedName>
        <fullName evidence="4">Mucin-5AC</fullName>
    </submittedName>
</protein>
<reference evidence="4" key="1">
    <citation type="submission" date="2025-08" db="UniProtKB">
        <authorList>
            <consortium name="RefSeq"/>
        </authorList>
    </citation>
    <scope>IDENTIFICATION</scope>
</reference>
<evidence type="ECO:0000313" key="4">
    <source>
        <dbReference type="RefSeq" id="XP_005091042.2"/>
    </source>
</evidence>
<keyword evidence="2" id="KW-0472">Membrane</keyword>
<dbReference type="GeneID" id="101859300"/>
<evidence type="ECO:0000313" key="3">
    <source>
        <dbReference type="Proteomes" id="UP000694888"/>
    </source>
</evidence>
<keyword evidence="2" id="KW-0812">Transmembrane</keyword>
<feature type="compositionally biased region" description="Low complexity" evidence="1">
    <location>
        <begin position="194"/>
        <end position="206"/>
    </location>
</feature>
<sequence>MCKEPCVKCVVTVTSFRWVLVVLSVLGVCCVVTGIVLAALHAAGNSFLFLAIMFIGLGVLLVIVVGVGWKCTPRGHEPLHALFGIGNFRTGQTRERRHRRHRNRDSNWYGGVMYPEFQYRRPPPSYAASMQDYQNQAAAGDGPPASATGQAPSGDQSWPNSPPPSYRSRASTIHSAIQSAFPNSHDGDHPSSRPPTYRSRAPSRRPSLPREEIHPSDGGGGVTTTAAPADVSFSGPSSSTIGSSNGATSITISSSLPSSHQIPTSSSLAAALSPLSATTAPQPAGDSSTTAAVSSASMTMQVYTVPLVSSSSGGGSGGGGGVNTNFNGSSNDSHSLPSGGISVMVTPPSNSPPPHQPSSSASVNPSSGVEGVRLPSLHQRMESGDRVRLEQALQSLEQHISHGAEGITNRGASFEETDFNTHL</sequence>
<feature type="compositionally biased region" description="Low complexity" evidence="1">
    <location>
        <begin position="357"/>
        <end position="367"/>
    </location>
</feature>
<feature type="transmembrane region" description="Helical" evidence="2">
    <location>
        <begin position="47"/>
        <end position="69"/>
    </location>
</feature>
<accession>A0ABM0JD97</accession>
<organism evidence="3 4">
    <name type="scientific">Aplysia californica</name>
    <name type="common">California sea hare</name>
    <dbReference type="NCBI Taxonomy" id="6500"/>
    <lineage>
        <taxon>Eukaryota</taxon>
        <taxon>Metazoa</taxon>
        <taxon>Spiralia</taxon>
        <taxon>Lophotrochozoa</taxon>
        <taxon>Mollusca</taxon>
        <taxon>Gastropoda</taxon>
        <taxon>Heterobranchia</taxon>
        <taxon>Euthyneura</taxon>
        <taxon>Tectipleura</taxon>
        <taxon>Aplysiida</taxon>
        <taxon>Aplysioidea</taxon>
        <taxon>Aplysiidae</taxon>
        <taxon>Aplysia</taxon>
    </lineage>
</organism>
<feature type="region of interest" description="Disordered" evidence="1">
    <location>
        <begin position="404"/>
        <end position="423"/>
    </location>
</feature>